<proteinExistence type="predicted"/>
<reference evidence="10" key="1">
    <citation type="journal article" date="2014" name="Int. J. Syst. Evol. Microbiol.">
        <title>Complete genome sequence of Corynebacterium casei LMG S-19264T (=DSM 44701T), isolated from a smear-ripened cheese.</title>
        <authorList>
            <consortium name="US DOE Joint Genome Institute (JGI-PGF)"/>
            <person name="Walter F."/>
            <person name="Albersmeier A."/>
            <person name="Kalinowski J."/>
            <person name="Ruckert C."/>
        </authorList>
    </citation>
    <scope>NUCLEOTIDE SEQUENCE</scope>
    <source>
        <strain evidence="10">CGMCC 1.12187</strain>
    </source>
</reference>
<dbReference type="EMBL" id="BMEQ01000027">
    <property type="protein sequence ID" value="GGG67589.1"/>
    <property type="molecule type" value="Genomic_DNA"/>
</dbReference>
<dbReference type="PROSITE" id="PS51085">
    <property type="entry name" value="2FE2S_FER_2"/>
    <property type="match status" value="1"/>
</dbReference>
<dbReference type="InterPro" id="IPR017938">
    <property type="entry name" value="Riboflavin_synthase-like_b-brl"/>
</dbReference>
<dbReference type="InterPro" id="IPR036010">
    <property type="entry name" value="2Fe-2S_ferredoxin-like_sf"/>
</dbReference>
<dbReference type="InterPro" id="IPR017927">
    <property type="entry name" value="FAD-bd_FR_type"/>
</dbReference>
<dbReference type="InterPro" id="IPR001041">
    <property type="entry name" value="2Fe-2S_ferredoxin-type"/>
</dbReference>
<dbReference type="SUPFAM" id="SSF52343">
    <property type="entry name" value="Ferredoxin reductase-like, C-terminal NADP-linked domain"/>
    <property type="match status" value="1"/>
</dbReference>
<protein>
    <submittedName>
        <fullName evidence="10">Ferredoxin</fullName>
    </submittedName>
</protein>
<evidence type="ECO:0000256" key="1">
    <source>
        <dbReference type="ARBA" id="ARBA00001974"/>
    </source>
</evidence>
<evidence type="ECO:0000256" key="5">
    <source>
        <dbReference type="ARBA" id="ARBA00023002"/>
    </source>
</evidence>
<dbReference type="GO" id="GO:0046872">
    <property type="term" value="F:metal ion binding"/>
    <property type="evidence" value="ECO:0007669"/>
    <property type="project" value="UniProtKB-KW"/>
</dbReference>
<dbReference type="AlphaFoldDB" id="A0A917H5X2"/>
<dbReference type="PANTHER" id="PTHR47354">
    <property type="entry name" value="NADH OXIDOREDUCTASE HCR"/>
    <property type="match status" value="1"/>
</dbReference>
<evidence type="ECO:0000313" key="10">
    <source>
        <dbReference type="EMBL" id="GGG67589.1"/>
    </source>
</evidence>
<name>A0A917H5X2_9MICC</name>
<dbReference type="GO" id="GO:0016491">
    <property type="term" value="F:oxidoreductase activity"/>
    <property type="evidence" value="ECO:0007669"/>
    <property type="project" value="UniProtKB-KW"/>
</dbReference>
<accession>A0A917H5X2</accession>
<evidence type="ECO:0000256" key="6">
    <source>
        <dbReference type="ARBA" id="ARBA00023004"/>
    </source>
</evidence>
<dbReference type="Pfam" id="PF00111">
    <property type="entry name" value="Fer2"/>
    <property type="match status" value="1"/>
</dbReference>
<keyword evidence="6" id="KW-0408">Iron</keyword>
<dbReference type="PANTHER" id="PTHR47354:SF1">
    <property type="entry name" value="CARNITINE MONOOXYGENASE REDUCTASE SUBUNIT"/>
    <property type="match status" value="1"/>
</dbReference>
<keyword evidence="11" id="KW-1185">Reference proteome</keyword>
<evidence type="ECO:0000256" key="7">
    <source>
        <dbReference type="ARBA" id="ARBA00023014"/>
    </source>
</evidence>
<dbReference type="PROSITE" id="PS00197">
    <property type="entry name" value="2FE2S_FER_1"/>
    <property type="match status" value="1"/>
</dbReference>
<organism evidence="10 11">
    <name type="scientific">Kocuria dechangensis</name>
    <dbReference type="NCBI Taxonomy" id="1176249"/>
    <lineage>
        <taxon>Bacteria</taxon>
        <taxon>Bacillati</taxon>
        <taxon>Actinomycetota</taxon>
        <taxon>Actinomycetes</taxon>
        <taxon>Micrococcales</taxon>
        <taxon>Micrococcaceae</taxon>
        <taxon>Kocuria</taxon>
    </lineage>
</organism>
<dbReference type="InterPro" id="IPR039261">
    <property type="entry name" value="FNR_nucleotide-bd"/>
</dbReference>
<dbReference type="GO" id="GO:0051537">
    <property type="term" value="F:2 iron, 2 sulfur cluster binding"/>
    <property type="evidence" value="ECO:0007669"/>
    <property type="project" value="UniProtKB-KW"/>
</dbReference>
<dbReference type="Gene3D" id="3.10.20.30">
    <property type="match status" value="1"/>
</dbReference>
<comment type="cofactor">
    <cofactor evidence="1">
        <name>FAD</name>
        <dbReference type="ChEBI" id="CHEBI:57692"/>
    </cofactor>
</comment>
<dbReference type="CDD" id="cd00207">
    <property type="entry name" value="fer2"/>
    <property type="match status" value="1"/>
</dbReference>
<dbReference type="PRINTS" id="PR00409">
    <property type="entry name" value="PHDIOXRDTASE"/>
</dbReference>
<keyword evidence="7" id="KW-0411">Iron-sulfur</keyword>
<evidence type="ECO:0000259" key="8">
    <source>
        <dbReference type="PROSITE" id="PS51085"/>
    </source>
</evidence>
<dbReference type="InterPro" id="IPR001433">
    <property type="entry name" value="OxRdtase_FAD/NAD-bd"/>
</dbReference>
<dbReference type="Gene3D" id="2.40.30.10">
    <property type="entry name" value="Translation factors"/>
    <property type="match status" value="1"/>
</dbReference>
<dbReference type="SUPFAM" id="SSF54292">
    <property type="entry name" value="2Fe-2S ferredoxin-like"/>
    <property type="match status" value="1"/>
</dbReference>
<keyword evidence="5" id="KW-0560">Oxidoreductase</keyword>
<dbReference type="Pfam" id="PF00970">
    <property type="entry name" value="FAD_binding_6"/>
    <property type="match status" value="1"/>
</dbReference>
<dbReference type="InterPro" id="IPR006058">
    <property type="entry name" value="2Fe2S_fd_BS"/>
</dbReference>
<reference evidence="10" key="2">
    <citation type="submission" date="2020-09" db="EMBL/GenBank/DDBJ databases">
        <authorList>
            <person name="Sun Q."/>
            <person name="Zhou Y."/>
        </authorList>
    </citation>
    <scope>NUCLEOTIDE SEQUENCE</scope>
    <source>
        <strain evidence="10">CGMCC 1.12187</strain>
    </source>
</reference>
<keyword evidence="3" id="KW-0001">2Fe-2S</keyword>
<dbReference type="CDD" id="cd06185">
    <property type="entry name" value="PDR_like"/>
    <property type="match status" value="1"/>
</dbReference>
<dbReference type="Gene3D" id="3.40.50.80">
    <property type="entry name" value="Nucleotide-binding domain of ferredoxin-NADP reductase (FNR) module"/>
    <property type="match status" value="1"/>
</dbReference>
<keyword evidence="2" id="KW-0285">Flavoprotein</keyword>
<feature type="domain" description="FAD-binding FR-type" evidence="9">
    <location>
        <begin position="19"/>
        <end position="123"/>
    </location>
</feature>
<dbReference type="Proteomes" id="UP000638848">
    <property type="component" value="Unassembled WGS sequence"/>
</dbReference>
<dbReference type="Pfam" id="PF00175">
    <property type="entry name" value="NAD_binding_1"/>
    <property type="match status" value="1"/>
</dbReference>
<dbReference type="RefSeq" id="WP_229741941.1">
    <property type="nucleotide sequence ID" value="NZ_BMEQ01000027.1"/>
</dbReference>
<feature type="domain" description="2Fe-2S ferredoxin-type" evidence="8">
    <location>
        <begin position="249"/>
        <end position="336"/>
    </location>
</feature>
<dbReference type="InterPro" id="IPR050415">
    <property type="entry name" value="MRET"/>
</dbReference>
<dbReference type="InterPro" id="IPR008333">
    <property type="entry name" value="Cbr1-like_FAD-bd_dom"/>
</dbReference>
<dbReference type="PROSITE" id="PS51384">
    <property type="entry name" value="FAD_FR"/>
    <property type="match status" value="1"/>
</dbReference>
<evidence type="ECO:0000259" key="9">
    <source>
        <dbReference type="PROSITE" id="PS51384"/>
    </source>
</evidence>
<evidence type="ECO:0000256" key="2">
    <source>
        <dbReference type="ARBA" id="ARBA00022630"/>
    </source>
</evidence>
<evidence type="ECO:0000256" key="4">
    <source>
        <dbReference type="ARBA" id="ARBA00022723"/>
    </source>
</evidence>
<dbReference type="SUPFAM" id="SSF63380">
    <property type="entry name" value="Riboflavin synthase domain-like"/>
    <property type="match status" value="1"/>
</dbReference>
<evidence type="ECO:0000256" key="3">
    <source>
        <dbReference type="ARBA" id="ARBA00022714"/>
    </source>
</evidence>
<evidence type="ECO:0000313" key="11">
    <source>
        <dbReference type="Proteomes" id="UP000638848"/>
    </source>
</evidence>
<comment type="caution">
    <text evidence="10">The sequence shown here is derived from an EMBL/GenBank/DDBJ whole genome shotgun (WGS) entry which is preliminary data.</text>
</comment>
<gene>
    <name evidence="10" type="ORF">GCM10011374_34890</name>
</gene>
<keyword evidence="4" id="KW-0479">Metal-binding</keyword>
<dbReference type="InterPro" id="IPR012675">
    <property type="entry name" value="Beta-grasp_dom_sf"/>
</dbReference>
<sequence>MTTVNTDAAPVIGGQSPDRYRHEVEEVLVEKLETVAEGVRRVTLRLPDGSEFPQWEPGSHIDLILPHHMRQYSLCSPLADRSRLQVSVLRTRDSRGGSAYVHESLAEGDTVHINGPRNNFPFVDSRKYLFVAGGIGITPILPMIEAAEAAGREWRLAYGGRSRASMAFADELVAAYGDRVLLYPEDEVGRIDLEGLLALPRAKMLVYACGPEPLLRVIEDYCMGWPPGALHLERFVAANLDAGASTEPFEVELTDTGTTVTVPPDRTILEVVEEHGVRVLSSCRAGVCGTCETRVVEGEIEHRDAILNEEEKHLGDSMMICVSRAAAGCRKLTLDL</sequence>